<dbReference type="Pfam" id="PF00227">
    <property type="entry name" value="Proteasome"/>
    <property type="match status" value="1"/>
</dbReference>
<dbReference type="EMBL" id="JAKROA010000003">
    <property type="protein sequence ID" value="KAL5108913.1"/>
    <property type="molecule type" value="Genomic_DNA"/>
</dbReference>
<keyword evidence="1" id="KW-0647">Proteasome</keyword>
<proteinExistence type="predicted"/>
<accession>A0ABR4QHA1</accession>
<evidence type="ECO:0000313" key="2">
    <source>
        <dbReference type="Proteomes" id="UP001651158"/>
    </source>
</evidence>
<dbReference type="InterPro" id="IPR029055">
    <property type="entry name" value="Ntn_hydrolases_N"/>
</dbReference>
<comment type="caution">
    <text evidence="1">The sequence shown here is derived from an EMBL/GenBank/DDBJ whole genome shotgun (WGS) entry which is preliminary data.</text>
</comment>
<sequence>MDFNPYSQNGGILLLSHLTPDYRMKIWGFYFPAILHTSTKCCALRASMAMSSLWLSCWSRVSSTILAGIDEDGKGAIYSFDPVGSYAREVYRACGTGGAILQPLMDSQLIALKWKRDLQHVLPGTFL</sequence>
<dbReference type="Proteomes" id="UP001651158">
    <property type="component" value="Unassembled WGS sequence"/>
</dbReference>
<dbReference type="GO" id="GO:0000502">
    <property type="term" value="C:proteasome complex"/>
    <property type="evidence" value="ECO:0007669"/>
    <property type="project" value="UniProtKB-KW"/>
</dbReference>
<evidence type="ECO:0000313" key="1">
    <source>
        <dbReference type="EMBL" id="KAL5108913.1"/>
    </source>
</evidence>
<organism evidence="1 2">
    <name type="scientific">Taenia crassiceps</name>
    <dbReference type="NCBI Taxonomy" id="6207"/>
    <lineage>
        <taxon>Eukaryota</taxon>
        <taxon>Metazoa</taxon>
        <taxon>Spiralia</taxon>
        <taxon>Lophotrochozoa</taxon>
        <taxon>Platyhelminthes</taxon>
        <taxon>Cestoda</taxon>
        <taxon>Eucestoda</taxon>
        <taxon>Cyclophyllidea</taxon>
        <taxon>Taeniidae</taxon>
        <taxon>Taenia</taxon>
    </lineage>
</organism>
<dbReference type="SUPFAM" id="SSF56235">
    <property type="entry name" value="N-terminal nucleophile aminohydrolases (Ntn hydrolases)"/>
    <property type="match status" value="1"/>
</dbReference>
<dbReference type="Gene3D" id="3.60.20.10">
    <property type="entry name" value="Glutamine Phosphoribosylpyrophosphate, subunit 1, domain 1"/>
    <property type="match status" value="1"/>
</dbReference>
<gene>
    <name evidence="1" type="ORF">TcWFU_005068</name>
</gene>
<protein>
    <submittedName>
        <fullName evidence="1">Proteasome subunit beta type-1</fullName>
    </submittedName>
</protein>
<dbReference type="InterPro" id="IPR001353">
    <property type="entry name" value="Proteasome_sua/b"/>
</dbReference>
<name>A0ABR4QHA1_9CEST</name>
<reference evidence="1 2" key="1">
    <citation type="journal article" date="2022" name="Front. Cell. Infect. Microbiol.">
        <title>The Genomes of Two Strains of Taenia crassiceps the Animal Model for the Study of Human Cysticercosis.</title>
        <authorList>
            <person name="Bobes R.J."/>
            <person name="Estrada K."/>
            <person name="Rios-Valencia D.G."/>
            <person name="Calderon-Gallegos A."/>
            <person name="de la Torre P."/>
            <person name="Carrero J.C."/>
            <person name="Sanchez-Flores A."/>
            <person name="Laclette J.P."/>
        </authorList>
    </citation>
    <scope>NUCLEOTIDE SEQUENCE [LARGE SCALE GENOMIC DNA]</scope>
    <source>
        <strain evidence="1">WFUcys</strain>
    </source>
</reference>
<keyword evidence="2" id="KW-1185">Reference proteome</keyword>